<evidence type="ECO:0000313" key="1">
    <source>
        <dbReference type="EMBL" id="KAF0745541.1"/>
    </source>
</evidence>
<dbReference type="Proteomes" id="UP000478052">
    <property type="component" value="Unassembled WGS sequence"/>
</dbReference>
<organism evidence="1 2">
    <name type="scientific">Aphis craccivora</name>
    <name type="common">Cowpea aphid</name>
    <dbReference type="NCBI Taxonomy" id="307492"/>
    <lineage>
        <taxon>Eukaryota</taxon>
        <taxon>Metazoa</taxon>
        <taxon>Ecdysozoa</taxon>
        <taxon>Arthropoda</taxon>
        <taxon>Hexapoda</taxon>
        <taxon>Insecta</taxon>
        <taxon>Pterygota</taxon>
        <taxon>Neoptera</taxon>
        <taxon>Paraneoptera</taxon>
        <taxon>Hemiptera</taxon>
        <taxon>Sternorrhyncha</taxon>
        <taxon>Aphidomorpha</taxon>
        <taxon>Aphidoidea</taxon>
        <taxon>Aphididae</taxon>
        <taxon>Aphidini</taxon>
        <taxon>Aphis</taxon>
        <taxon>Aphis</taxon>
    </lineage>
</organism>
<reference evidence="1 2" key="1">
    <citation type="submission" date="2019-08" db="EMBL/GenBank/DDBJ databases">
        <title>Whole genome of Aphis craccivora.</title>
        <authorList>
            <person name="Voronova N.V."/>
            <person name="Shulinski R.S."/>
            <person name="Bandarenka Y.V."/>
            <person name="Zhorov D.G."/>
            <person name="Warner D."/>
        </authorList>
    </citation>
    <scope>NUCLEOTIDE SEQUENCE [LARGE SCALE GENOMIC DNA]</scope>
    <source>
        <strain evidence="1">180601</strain>
        <tissue evidence="1">Whole Body</tissue>
    </source>
</reference>
<dbReference type="EMBL" id="VUJU01007448">
    <property type="protein sequence ID" value="KAF0745541.1"/>
    <property type="molecule type" value="Genomic_DNA"/>
</dbReference>
<name>A0A6G0XYH0_APHCR</name>
<dbReference type="AlphaFoldDB" id="A0A6G0XYH0"/>
<keyword evidence="2" id="KW-1185">Reference proteome</keyword>
<gene>
    <name evidence="1" type="ORF">FWK35_00023368</name>
</gene>
<comment type="caution">
    <text evidence="1">The sequence shown here is derived from an EMBL/GenBank/DDBJ whole genome shotgun (WGS) entry which is preliminary data.</text>
</comment>
<evidence type="ECO:0000313" key="2">
    <source>
        <dbReference type="Proteomes" id="UP000478052"/>
    </source>
</evidence>
<accession>A0A6G0XYH0</accession>
<feature type="non-terminal residue" evidence="1">
    <location>
        <position position="163"/>
    </location>
</feature>
<dbReference type="OrthoDB" id="6497308at2759"/>
<proteinExistence type="predicted"/>
<sequence length="163" mass="18960">MFMNQANVGTTAVHFDWETIMNYWEFHLIKVQTRINLISETILKIVLNLELILKFIKIQKAIINGRMIHCINAKPYIYSDLMVTLDDLIQMLLPLCTVARCADVFKRYLLLTICRGRVAGEQKSQFDIREKHTNGHASRYHARAVLRLVLSLILLRTPMVYLA</sequence>
<protein>
    <submittedName>
        <fullName evidence="1">Uncharacterized protein</fullName>
    </submittedName>
</protein>